<dbReference type="SUPFAM" id="SSF54106">
    <property type="entry name" value="LysM domain"/>
    <property type="match status" value="1"/>
</dbReference>
<dbReference type="AlphaFoldDB" id="G5IJ75"/>
<dbReference type="PANTHER" id="PTHR45661">
    <property type="entry name" value="SURFACE ANTIGEN"/>
    <property type="match status" value="1"/>
</dbReference>
<dbReference type="InterPro" id="IPR025883">
    <property type="entry name" value="Cadherin-like_domain"/>
</dbReference>
<dbReference type="SUPFAM" id="SSF49373">
    <property type="entry name" value="Invasin/intimin cell-adhesion fragments"/>
    <property type="match status" value="1"/>
</dbReference>
<dbReference type="OrthoDB" id="1927681at2"/>
<dbReference type="PROSITE" id="PS51782">
    <property type="entry name" value="LYSM"/>
    <property type="match status" value="1"/>
</dbReference>
<dbReference type="InterPro" id="IPR003343">
    <property type="entry name" value="Big_2"/>
</dbReference>
<protein>
    <recommendedName>
        <fullName evidence="3">LysM domain-containing protein</fullName>
    </recommendedName>
</protein>
<dbReference type="SUPFAM" id="SSF52058">
    <property type="entry name" value="L domain-like"/>
    <property type="match status" value="1"/>
</dbReference>
<comment type="caution">
    <text evidence="4">The sequence shown here is derived from an EMBL/GenBank/DDBJ whole genome shotgun (WGS) entry which is preliminary data.</text>
</comment>
<dbReference type="Gene3D" id="2.60.40.1080">
    <property type="match status" value="1"/>
</dbReference>
<dbReference type="HOGENOM" id="CLU_357810_0_0_9"/>
<evidence type="ECO:0000256" key="1">
    <source>
        <dbReference type="SAM" id="MobiDB-lite"/>
    </source>
</evidence>
<feature type="region of interest" description="Disordered" evidence="1">
    <location>
        <begin position="567"/>
        <end position="596"/>
    </location>
</feature>
<evidence type="ECO:0000313" key="4">
    <source>
        <dbReference type="EMBL" id="EHI58495.1"/>
    </source>
</evidence>
<dbReference type="PANTHER" id="PTHR45661:SF3">
    <property type="entry name" value="IG-LIKE DOMAIN-CONTAINING PROTEIN"/>
    <property type="match status" value="1"/>
</dbReference>
<dbReference type="EMBL" id="ADLN01000097">
    <property type="protein sequence ID" value="EHI58495.1"/>
    <property type="molecule type" value="Genomic_DNA"/>
</dbReference>
<dbReference type="Pfam" id="PF12733">
    <property type="entry name" value="Cadherin-like"/>
    <property type="match status" value="1"/>
</dbReference>
<organism evidence="4 5">
    <name type="scientific">Hungatella hathewayi WAL-18680</name>
    <dbReference type="NCBI Taxonomy" id="742737"/>
    <lineage>
        <taxon>Bacteria</taxon>
        <taxon>Bacillati</taxon>
        <taxon>Bacillota</taxon>
        <taxon>Clostridia</taxon>
        <taxon>Lachnospirales</taxon>
        <taxon>Lachnospiraceae</taxon>
        <taxon>Hungatella</taxon>
    </lineage>
</organism>
<dbReference type="Pfam" id="PF01476">
    <property type="entry name" value="LysM"/>
    <property type="match status" value="1"/>
</dbReference>
<dbReference type="PATRIC" id="fig|742737.3.peg.3532"/>
<feature type="compositionally biased region" description="Low complexity" evidence="1">
    <location>
        <begin position="581"/>
        <end position="596"/>
    </location>
</feature>
<accession>G5IJ75</accession>
<gene>
    <name evidence="4" type="ORF">HMPREF9473_03553</name>
</gene>
<dbReference type="InterPro" id="IPR008964">
    <property type="entry name" value="Invasin/intimin_cell_adhesion"/>
</dbReference>
<dbReference type="InterPro" id="IPR036779">
    <property type="entry name" value="LysM_dom_sf"/>
</dbReference>
<dbReference type="SMART" id="SM00635">
    <property type="entry name" value="BID_2"/>
    <property type="match status" value="1"/>
</dbReference>
<dbReference type="Proteomes" id="UP000005384">
    <property type="component" value="Unassembled WGS sequence"/>
</dbReference>
<keyword evidence="5" id="KW-1185">Reference proteome</keyword>
<proteinExistence type="predicted"/>
<reference evidence="4 5" key="1">
    <citation type="submission" date="2011-08" db="EMBL/GenBank/DDBJ databases">
        <title>The Genome Sequence of Clostridium hathewayi WAL-18680.</title>
        <authorList>
            <consortium name="The Broad Institute Genome Sequencing Platform"/>
            <person name="Earl A."/>
            <person name="Ward D."/>
            <person name="Feldgarden M."/>
            <person name="Gevers D."/>
            <person name="Finegold S.M."/>
            <person name="Summanen P.H."/>
            <person name="Molitoris D.R."/>
            <person name="Song M."/>
            <person name="Daigneault M."/>
            <person name="Allen-Vercoe E."/>
            <person name="Young S.K."/>
            <person name="Zeng Q."/>
            <person name="Gargeya S."/>
            <person name="Fitzgerald M."/>
            <person name="Haas B."/>
            <person name="Abouelleil A."/>
            <person name="Alvarado L."/>
            <person name="Arachchi H.M."/>
            <person name="Berlin A."/>
            <person name="Brown A."/>
            <person name="Chapman S.B."/>
            <person name="Chen Z."/>
            <person name="Dunbar C."/>
            <person name="Freedman E."/>
            <person name="Gearin G."/>
            <person name="Gellesch M."/>
            <person name="Goldberg J."/>
            <person name="Griggs A."/>
            <person name="Gujja S."/>
            <person name="Heiman D."/>
            <person name="Howarth C."/>
            <person name="Larson L."/>
            <person name="Lui A."/>
            <person name="MacDonald P.J.P."/>
            <person name="Montmayeur A."/>
            <person name="Murphy C."/>
            <person name="Neiman D."/>
            <person name="Pearson M."/>
            <person name="Priest M."/>
            <person name="Roberts A."/>
            <person name="Saif S."/>
            <person name="Shea T."/>
            <person name="Shenoy N."/>
            <person name="Sisk P."/>
            <person name="Stolte C."/>
            <person name="Sykes S."/>
            <person name="Wortman J."/>
            <person name="Nusbaum C."/>
            <person name="Birren B."/>
        </authorList>
    </citation>
    <scope>NUCLEOTIDE SEQUENCE [LARGE SCALE GENOMIC DNA]</scope>
    <source>
        <strain evidence="4 5">WAL-18680</strain>
    </source>
</reference>
<evidence type="ECO:0000313" key="5">
    <source>
        <dbReference type="Proteomes" id="UP000005384"/>
    </source>
</evidence>
<dbReference type="RefSeq" id="WP_006781544.1">
    <property type="nucleotide sequence ID" value="NZ_CP040506.1"/>
</dbReference>
<evidence type="ECO:0000259" key="3">
    <source>
        <dbReference type="PROSITE" id="PS51782"/>
    </source>
</evidence>
<feature type="signal peptide" evidence="2">
    <location>
        <begin position="1"/>
        <end position="26"/>
    </location>
</feature>
<dbReference type="Gene3D" id="3.10.350.10">
    <property type="entry name" value="LysM domain"/>
    <property type="match status" value="1"/>
</dbReference>
<dbReference type="Pfam" id="PF02368">
    <property type="entry name" value="Big_2"/>
    <property type="match status" value="1"/>
</dbReference>
<keyword evidence="2" id="KW-0732">Signal</keyword>
<dbReference type="InterPro" id="IPR018392">
    <property type="entry name" value="LysM"/>
</dbReference>
<dbReference type="CDD" id="cd00118">
    <property type="entry name" value="LysM"/>
    <property type="match status" value="1"/>
</dbReference>
<dbReference type="InterPro" id="IPR032675">
    <property type="entry name" value="LRR_dom_sf"/>
</dbReference>
<dbReference type="Pfam" id="PF13306">
    <property type="entry name" value="LRR_5"/>
    <property type="match status" value="1"/>
</dbReference>
<feature type="chain" id="PRO_5003478754" description="LysM domain-containing protein" evidence="2">
    <location>
        <begin position="27"/>
        <end position="783"/>
    </location>
</feature>
<sequence length="783" mass="82277">MRRKRRMAYLVLAAMLAGMMPASAFAETEVAICENHQEHDGECGYVEGHSCGHLEHTADCYTGELVCTVGEEIATGSDADLPHEHTQECYGLDCPHERGEHDAGCGFVEEQPCGHVCQLCAPEEEKEEENLLVPRSTYGIGDITGSGYSFDAVSGELSIFDNDGTQNWKNDTRINKDDVTSVVLGEGVTQIETEAFMNCINLEHVEFPSGLTDILSFAFSGCKKLELTSLPNSVTKIGNSAFMGCKKLELTALPDNLTAINERAFIGCTMLKLAALPDGVTSIGSHAFYDCVNLALTELPESITSIGMAAFWECKNLALTDIPGKVASIGENAFSKCTGIKSLTFSRTAAPTAGTNAFRDISVLFVPYNGTGYDGANWPAEKVVYGAALSDLSIHEGTLAPTFFPGTYVYNVSVAEDVESVTLTPTAHASETIAVNGTTVSSGDTSGQIALRAGGITTIPVVVKNSGVDVRTYSIRVKRGGSGTVLVTGVTLDKTTLTLYTNQNPGFAVLTATVEPEDATDQTVSWSSSNPAVAKVDGNGRVTAVSPGSAIITVTTADDGRKASCTVTVETGGSTGGGGNPPSSSSGSSSSSSSTSYIRRVLTDKASGITVAGDRIHENAVLTVKAGEMHGAGDVGCDILRMAQAGGHVLSDYEITLSHVFLGKVKVSIPVEGRDGQTLTVAHCINGRLILSDVTVSNGLAELEVEELSHFAVLDGVYTVDTLTAPAAPAANVGQTRRYRVQKGDTLSAVAKRYNSTVAAIVKANPIIKNPNVILPGWEIEIP</sequence>
<name>G5IJ75_9FIRM</name>
<feature type="domain" description="LysM" evidence="3">
    <location>
        <begin position="737"/>
        <end position="782"/>
    </location>
</feature>
<dbReference type="SMART" id="SM00257">
    <property type="entry name" value="LysM"/>
    <property type="match status" value="1"/>
</dbReference>
<dbReference type="InterPro" id="IPR053139">
    <property type="entry name" value="Surface_bspA-like"/>
</dbReference>
<dbReference type="Gene3D" id="3.80.10.10">
    <property type="entry name" value="Ribonuclease Inhibitor"/>
    <property type="match status" value="2"/>
</dbReference>
<dbReference type="InterPro" id="IPR026906">
    <property type="entry name" value="LRR_5"/>
</dbReference>
<evidence type="ECO:0000256" key="2">
    <source>
        <dbReference type="SAM" id="SignalP"/>
    </source>
</evidence>